<sequence>MNQIKQKKHINIYKTKQKIYNNNGVFLNKNIKIDYIKNKNYKNIQLTEQKNKYQMKKISKIMNFKLDQIISKKTVLYRVFNQNMILIILNLLQNNIFQQMQL</sequence>
<reference evidence="1 2" key="1">
    <citation type="submission" date="2011-07" db="EMBL/GenBank/DDBJ databases">
        <authorList>
            <person name="Coyne R."/>
            <person name="Brami D."/>
            <person name="Johnson J."/>
            <person name="Hostetler J."/>
            <person name="Hannick L."/>
            <person name="Clark T."/>
            <person name="Cassidy-Hanley D."/>
            <person name="Inman J."/>
        </authorList>
    </citation>
    <scope>NUCLEOTIDE SEQUENCE [LARGE SCALE GENOMIC DNA]</scope>
    <source>
        <strain evidence="1 2">G5</strain>
    </source>
</reference>
<dbReference type="GeneID" id="14905032"/>
<accession>G0R0S0</accession>
<dbReference type="Proteomes" id="UP000008983">
    <property type="component" value="Unassembled WGS sequence"/>
</dbReference>
<protein>
    <submittedName>
        <fullName evidence="1">Uncharacterized protein</fullName>
    </submittedName>
</protein>
<keyword evidence="2" id="KW-1185">Reference proteome</keyword>
<evidence type="ECO:0000313" key="1">
    <source>
        <dbReference type="EMBL" id="EGR28932.1"/>
    </source>
</evidence>
<dbReference type="RefSeq" id="XP_004030168.1">
    <property type="nucleotide sequence ID" value="XM_004030120.1"/>
</dbReference>
<evidence type="ECO:0000313" key="2">
    <source>
        <dbReference type="Proteomes" id="UP000008983"/>
    </source>
</evidence>
<dbReference type="AlphaFoldDB" id="G0R0S0"/>
<dbReference type="EMBL" id="GL984202">
    <property type="protein sequence ID" value="EGR28932.1"/>
    <property type="molecule type" value="Genomic_DNA"/>
</dbReference>
<organism evidence="1 2">
    <name type="scientific">Ichthyophthirius multifiliis</name>
    <name type="common">White spot disease agent</name>
    <name type="synonym">Ich</name>
    <dbReference type="NCBI Taxonomy" id="5932"/>
    <lineage>
        <taxon>Eukaryota</taxon>
        <taxon>Sar</taxon>
        <taxon>Alveolata</taxon>
        <taxon>Ciliophora</taxon>
        <taxon>Intramacronucleata</taxon>
        <taxon>Oligohymenophorea</taxon>
        <taxon>Hymenostomatida</taxon>
        <taxon>Ophryoglenina</taxon>
        <taxon>Ichthyophthirius</taxon>
    </lineage>
</organism>
<name>G0R0S0_ICHMU</name>
<proteinExistence type="predicted"/>
<gene>
    <name evidence="1" type="ORF">IMG5_166520</name>
</gene>
<dbReference type="InParanoid" id="G0R0S0"/>